<protein>
    <submittedName>
        <fullName evidence="1">Uncharacterized protein</fullName>
    </submittedName>
</protein>
<comment type="caution">
    <text evidence="1">The sequence shown here is derived from an EMBL/GenBank/DDBJ whole genome shotgun (WGS) entry which is preliminary data.</text>
</comment>
<sequence length="59" mass="6288">MSIAVGSCIQIASLVIPVLVIVAWGLDKPLTLFFDPLETPCLSLSAIIVKFPTEDGRTS</sequence>
<organism evidence="1 2">
    <name type="scientific">Thelephora ganbajun</name>
    <name type="common">Ganba fungus</name>
    <dbReference type="NCBI Taxonomy" id="370292"/>
    <lineage>
        <taxon>Eukaryota</taxon>
        <taxon>Fungi</taxon>
        <taxon>Dikarya</taxon>
        <taxon>Basidiomycota</taxon>
        <taxon>Agaricomycotina</taxon>
        <taxon>Agaricomycetes</taxon>
        <taxon>Thelephorales</taxon>
        <taxon>Thelephoraceae</taxon>
        <taxon>Thelephora</taxon>
    </lineage>
</organism>
<proteinExistence type="predicted"/>
<name>A0ACB6ZII6_THEGA</name>
<dbReference type="Proteomes" id="UP000886501">
    <property type="component" value="Unassembled WGS sequence"/>
</dbReference>
<reference evidence="1" key="2">
    <citation type="journal article" date="2020" name="Nat. Commun.">
        <title>Large-scale genome sequencing of mycorrhizal fungi provides insights into the early evolution of symbiotic traits.</title>
        <authorList>
            <person name="Miyauchi S."/>
            <person name="Kiss E."/>
            <person name="Kuo A."/>
            <person name="Drula E."/>
            <person name="Kohler A."/>
            <person name="Sanchez-Garcia M."/>
            <person name="Morin E."/>
            <person name="Andreopoulos B."/>
            <person name="Barry K.W."/>
            <person name="Bonito G."/>
            <person name="Buee M."/>
            <person name="Carver A."/>
            <person name="Chen C."/>
            <person name="Cichocki N."/>
            <person name="Clum A."/>
            <person name="Culley D."/>
            <person name="Crous P.W."/>
            <person name="Fauchery L."/>
            <person name="Girlanda M."/>
            <person name="Hayes R.D."/>
            <person name="Keri Z."/>
            <person name="LaButti K."/>
            <person name="Lipzen A."/>
            <person name="Lombard V."/>
            <person name="Magnuson J."/>
            <person name="Maillard F."/>
            <person name="Murat C."/>
            <person name="Nolan M."/>
            <person name="Ohm R.A."/>
            <person name="Pangilinan J."/>
            <person name="Pereira M.F."/>
            <person name="Perotto S."/>
            <person name="Peter M."/>
            <person name="Pfister S."/>
            <person name="Riley R."/>
            <person name="Sitrit Y."/>
            <person name="Stielow J.B."/>
            <person name="Szollosi G."/>
            <person name="Zifcakova L."/>
            <person name="Stursova M."/>
            <person name="Spatafora J.W."/>
            <person name="Tedersoo L."/>
            <person name="Vaario L.M."/>
            <person name="Yamada A."/>
            <person name="Yan M."/>
            <person name="Wang P."/>
            <person name="Xu J."/>
            <person name="Bruns T."/>
            <person name="Baldrian P."/>
            <person name="Vilgalys R."/>
            <person name="Dunand C."/>
            <person name="Henrissat B."/>
            <person name="Grigoriev I.V."/>
            <person name="Hibbett D."/>
            <person name="Nagy L.G."/>
            <person name="Martin F.M."/>
        </authorList>
    </citation>
    <scope>NUCLEOTIDE SEQUENCE</scope>
    <source>
        <strain evidence="1">P2</strain>
    </source>
</reference>
<accession>A0ACB6ZII6</accession>
<evidence type="ECO:0000313" key="2">
    <source>
        <dbReference type="Proteomes" id="UP000886501"/>
    </source>
</evidence>
<gene>
    <name evidence="1" type="ORF">BDM02DRAFT_3113803</name>
</gene>
<reference evidence="1" key="1">
    <citation type="submission" date="2019-10" db="EMBL/GenBank/DDBJ databases">
        <authorList>
            <consortium name="DOE Joint Genome Institute"/>
            <person name="Kuo A."/>
            <person name="Miyauchi S."/>
            <person name="Kiss E."/>
            <person name="Drula E."/>
            <person name="Kohler A."/>
            <person name="Sanchez-Garcia M."/>
            <person name="Andreopoulos B."/>
            <person name="Barry K.W."/>
            <person name="Bonito G."/>
            <person name="Buee M."/>
            <person name="Carver A."/>
            <person name="Chen C."/>
            <person name="Cichocki N."/>
            <person name="Clum A."/>
            <person name="Culley D."/>
            <person name="Crous P.W."/>
            <person name="Fauchery L."/>
            <person name="Girlanda M."/>
            <person name="Hayes R."/>
            <person name="Keri Z."/>
            <person name="Labutti K."/>
            <person name="Lipzen A."/>
            <person name="Lombard V."/>
            <person name="Magnuson J."/>
            <person name="Maillard F."/>
            <person name="Morin E."/>
            <person name="Murat C."/>
            <person name="Nolan M."/>
            <person name="Ohm R."/>
            <person name="Pangilinan J."/>
            <person name="Pereira M."/>
            <person name="Perotto S."/>
            <person name="Peter M."/>
            <person name="Riley R."/>
            <person name="Sitrit Y."/>
            <person name="Stielow B."/>
            <person name="Szollosi G."/>
            <person name="Zifcakova L."/>
            <person name="Stursova M."/>
            <person name="Spatafora J.W."/>
            <person name="Tedersoo L."/>
            <person name="Vaario L.-M."/>
            <person name="Yamada A."/>
            <person name="Yan M."/>
            <person name="Wang P."/>
            <person name="Xu J."/>
            <person name="Bruns T."/>
            <person name="Baldrian P."/>
            <person name="Vilgalys R."/>
            <person name="Henrissat B."/>
            <person name="Grigoriev I.V."/>
            <person name="Hibbett D."/>
            <person name="Nagy L.G."/>
            <person name="Martin F.M."/>
        </authorList>
    </citation>
    <scope>NUCLEOTIDE SEQUENCE</scope>
    <source>
        <strain evidence="1">P2</strain>
    </source>
</reference>
<keyword evidence="2" id="KW-1185">Reference proteome</keyword>
<evidence type="ECO:0000313" key="1">
    <source>
        <dbReference type="EMBL" id="KAF9649407.1"/>
    </source>
</evidence>
<dbReference type="EMBL" id="MU117998">
    <property type="protein sequence ID" value="KAF9649407.1"/>
    <property type="molecule type" value="Genomic_DNA"/>
</dbReference>